<gene>
    <name evidence="1" type="ORF">AVEN_130602_1</name>
    <name evidence="2" type="ORF">AVEN_152787_1</name>
</gene>
<reference evidence="1 3" key="1">
    <citation type="journal article" date="2019" name="Sci. Rep.">
        <title>Orb-weaving spider Araneus ventricosus genome elucidates the spidroin gene catalogue.</title>
        <authorList>
            <person name="Kono N."/>
            <person name="Nakamura H."/>
            <person name="Ohtoshi R."/>
            <person name="Moran D.A.P."/>
            <person name="Shinohara A."/>
            <person name="Yoshida Y."/>
            <person name="Fujiwara M."/>
            <person name="Mori M."/>
            <person name="Tomita M."/>
            <person name="Arakawa K."/>
        </authorList>
    </citation>
    <scope>NUCLEOTIDE SEQUENCE [LARGE SCALE GENOMIC DNA]</scope>
</reference>
<protein>
    <submittedName>
        <fullName evidence="1">Uncharacterized protein</fullName>
    </submittedName>
</protein>
<evidence type="ECO:0000313" key="3">
    <source>
        <dbReference type="Proteomes" id="UP000499080"/>
    </source>
</evidence>
<sequence>MAFKPQHHIYRAPGPHTQQIIGGNGFRIWSYPVQRSYHQAIAFLASR</sequence>
<feature type="non-terminal residue" evidence="1">
    <location>
        <position position="47"/>
    </location>
</feature>
<dbReference type="EMBL" id="BGPR01098074">
    <property type="protein sequence ID" value="GBM47824.1"/>
    <property type="molecule type" value="Genomic_DNA"/>
</dbReference>
<keyword evidence="3" id="KW-1185">Reference proteome</keyword>
<dbReference type="Proteomes" id="UP000499080">
    <property type="component" value="Unassembled WGS sequence"/>
</dbReference>
<dbReference type="EMBL" id="BGPR01098069">
    <property type="protein sequence ID" value="GBM47794.1"/>
    <property type="molecule type" value="Genomic_DNA"/>
</dbReference>
<comment type="caution">
    <text evidence="1">The sequence shown here is derived from an EMBL/GenBank/DDBJ whole genome shotgun (WGS) entry which is preliminary data.</text>
</comment>
<dbReference type="AlphaFoldDB" id="A0A4Y2G7A4"/>
<proteinExistence type="predicted"/>
<accession>A0A4Y2G7A4</accession>
<evidence type="ECO:0000313" key="1">
    <source>
        <dbReference type="EMBL" id="GBM47794.1"/>
    </source>
</evidence>
<evidence type="ECO:0000313" key="2">
    <source>
        <dbReference type="EMBL" id="GBM47824.1"/>
    </source>
</evidence>
<name>A0A4Y2G7A4_ARAVE</name>
<organism evidence="1 3">
    <name type="scientific">Araneus ventricosus</name>
    <name type="common">Orbweaver spider</name>
    <name type="synonym">Epeira ventricosa</name>
    <dbReference type="NCBI Taxonomy" id="182803"/>
    <lineage>
        <taxon>Eukaryota</taxon>
        <taxon>Metazoa</taxon>
        <taxon>Ecdysozoa</taxon>
        <taxon>Arthropoda</taxon>
        <taxon>Chelicerata</taxon>
        <taxon>Arachnida</taxon>
        <taxon>Araneae</taxon>
        <taxon>Araneomorphae</taxon>
        <taxon>Entelegynae</taxon>
        <taxon>Araneoidea</taxon>
        <taxon>Araneidae</taxon>
        <taxon>Araneus</taxon>
    </lineage>
</organism>